<accession>A0ACB9SC26</accession>
<evidence type="ECO:0000313" key="2">
    <source>
        <dbReference type="Proteomes" id="UP001057402"/>
    </source>
</evidence>
<reference evidence="2" key="1">
    <citation type="journal article" date="2023" name="Front. Plant Sci.">
        <title>Chromosomal-level genome assembly of Melastoma candidum provides insights into trichome evolution.</title>
        <authorList>
            <person name="Zhong Y."/>
            <person name="Wu W."/>
            <person name="Sun C."/>
            <person name="Zou P."/>
            <person name="Liu Y."/>
            <person name="Dai S."/>
            <person name="Zhou R."/>
        </authorList>
    </citation>
    <scope>NUCLEOTIDE SEQUENCE [LARGE SCALE GENOMIC DNA]</scope>
</reference>
<evidence type="ECO:0000313" key="1">
    <source>
        <dbReference type="EMBL" id="KAI4388950.1"/>
    </source>
</evidence>
<gene>
    <name evidence="1" type="ORF">MLD38_001234</name>
</gene>
<organism evidence="1 2">
    <name type="scientific">Melastoma candidum</name>
    <dbReference type="NCBI Taxonomy" id="119954"/>
    <lineage>
        <taxon>Eukaryota</taxon>
        <taxon>Viridiplantae</taxon>
        <taxon>Streptophyta</taxon>
        <taxon>Embryophyta</taxon>
        <taxon>Tracheophyta</taxon>
        <taxon>Spermatophyta</taxon>
        <taxon>Magnoliopsida</taxon>
        <taxon>eudicotyledons</taxon>
        <taxon>Gunneridae</taxon>
        <taxon>Pentapetalae</taxon>
        <taxon>rosids</taxon>
        <taxon>malvids</taxon>
        <taxon>Myrtales</taxon>
        <taxon>Melastomataceae</taxon>
        <taxon>Melastomatoideae</taxon>
        <taxon>Melastomateae</taxon>
        <taxon>Melastoma</taxon>
    </lineage>
</organism>
<dbReference type="Proteomes" id="UP001057402">
    <property type="component" value="Chromosome 1"/>
</dbReference>
<comment type="caution">
    <text evidence="1">The sequence shown here is derived from an EMBL/GenBank/DDBJ whole genome shotgun (WGS) entry which is preliminary data.</text>
</comment>
<protein>
    <submittedName>
        <fullName evidence="1">Uncharacterized protein</fullName>
    </submittedName>
</protein>
<name>A0ACB9SC26_9MYRT</name>
<keyword evidence="2" id="KW-1185">Reference proteome</keyword>
<sequence length="747" mass="85069">MLSLALFLSPSAPLTNTANFRGLRLAVRCSSEISTFREVSSGGANRVSVIRTTPPWVVPADGEEAKPIPATRTVRIRRKGGKFTRKLDRSLTDKVGGVRAKKVVDRIAEKINRLRETVGQATGVEDGEVGFDLRLGENEGEVVELGRKGMMPWVKDDGKEGSLKENDPEGRSSRRRRKRMASGEELGIEEGLLRRLRSEAERMRKWVKVMKIGVSEEVVGEIRRTWRTNELVMVKFHMPLCRNMDRAQEILEMKTGGLVVWRKKDVLVVYRGSDYSSQKLSGKPYNILQVCPKLNTDPGPLRDHAVRMEDNVVASKGEDGMGFFGETGNFEPINGSLCERETDRLLDGLGPRFIDWWKRKPLPIDADLLPETVPGFLPPLRLTLAKERSQLTDSELTFLRKLAHTLPVHFALGKNRNLQGLAAAILKLWEKSIIVKIAVKWGVQNAKNGQMAYELKRLTGGVLILRNKFFIILFRGKDFIPPGLATSVIKRERELRNCQLSEEYARVAAFERLPIANELFEENSTSGTLSEFQEICSHFVGQGLESVEVESEMEKLRKELAKQGRRLYIMKSKLKKSTKQLRKLNDGCTSAEPDYDKEIITEEERVCLRNIGLKMDGTLVLGKRGVFDGVIEALHQHWKHREVVKVITKQRTYREVLLTAQLLELESRGIMVSIDKQKEGHAIILYRGKNYRRPRKMETEHLLTKRKALLRSLEIQRSGSLKFFSRQKEKTVSDLRQKLEELKMKLP</sequence>
<dbReference type="EMBL" id="CM042880">
    <property type="protein sequence ID" value="KAI4388950.1"/>
    <property type="molecule type" value="Genomic_DNA"/>
</dbReference>
<proteinExistence type="predicted"/>